<dbReference type="EMBL" id="UAUF01000014">
    <property type="protein sequence ID" value="SPZ12097.1"/>
    <property type="molecule type" value="Genomic_DNA"/>
</dbReference>
<dbReference type="EMBL" id="JADMCD010000004">
    <property type="protein sequence ID" value="MBF8641030.1"/>
    <property type="molecule type" value="Genomic_DNA"/>
</dbReference>
<sequence>MPVFKRIDAQDVSRLALDIERQGYAVIEHFLSTEQLESARDYVLRETHKHNSEYFALHGIKSVTGSLFEALSTSVRFRKMLADVQEAGLGRRVPEEEEIFPAVRCLQGKTGLKESNYFHYDATALTALVPVFIPNDTDQCGDFIMFPNTRRIRSSVAINIIEKALIQNPLSQKFIALLIKYNLLKPIKIKLVPGNLYIFWGYRSIHANEPCDPNTLRATVLLHYGDPHSHQWMSRLFLGANQRRARKINKKALPG</sequence>
<dbReference type="RefSeq" id="WP_010796027.1">
    <property type="nucleotide sequence ID" value="NZ_CP053063.1"/>
</dbReference>
<name>A0A2X2CV09_PSELU</name>
<evidence type="ECO:0000313" key="1">
    <source>
        <dbReference type="EMBL" id="MBF8641030.1"/>
    </source>
</evidence>
<proteinExistence type="predicted"/>
<evidence type="ECO:0000313" key="4">
    <source>
        <dbReference type="Proteomes" id="UP000626180"/>
    </source>
</evidence>
<dbReference type="Proteomes" id="UP000250443">
    <property type="component" value="Unassembled WGS sequence"/>
</dbReference>
<gene>
    <name evidence="1" type="ORF">IRZ65_10075</name>
    <name evidence="2" type="ORF">NCTC11842_04282</name>
</gene>
<dbReference type="SUPFAM" id="SSF51197">
    <property type="entry name" value="Clavaminate synthase-like"/>
    <property type="match status" value="1"/>
</dbReference>
<protein>
    <recommendedName>
        <fullName evidence="5">Phytanoyl-CoA dioxygenase</fullName>
    </recommendedName>
</protein>
<evidence type="ECO:0000313" key="2">
    <source>
        <dbReference type="EMBL" id="SPZ12097.1"/>
    </source>
</evidence>
<reference evidence="2 3" key="1">
    <citation type="submission" date="2018-06" db="EMBL/GenBank/DDBJ databases">
        <authorList>
            <consortium name="Pathogen Informatics"/>
            <person name="Doyle S."/>
        </authorList>
    </citation>
    <scope>NUCLEOTIDE SEQUENCE [LARGE SCALE GENOMIC DNA]</scope>
    <source>
        <strain evidence="2 3">NCTC11842</strain>
    </source>
</reference>
<dbReference type="Proteomes" id="UP000626180">
    <property type="component" value="Unassembled WGS sequence"/>
</dbReference>
<dbReference type="GeneID" id="300266802"/>
<organism evidence="2 3">
    <name type="scientific">Pseudomonas luteola</name>
    <dbReference type="NCBI Taxonomy" id="47886"/>
    <lineage>
        <taxon>Bacteria</taxon>
        <taxon>Pseudomonadati</taxon>
        <taxon>Pseudomonadota</taxon>
        <taxon>Gammaproteobacteria</taxon>
        <taxon>Pseudomonadales</taxon>
        <taxon>Pseudomonadaceae</taxon>
        <taxon>Pseudomonas</taxon>
    </lineage>
</organism>
<evidence type="ECO:0008006" key="5">
    <source>
        <dbReference type="Google" id="ProtNLM"/>
    </source>
</evidence>
<dbReference type="AlphaFoldDB" id="A0A2X2CV09"/>
<accession>A0A2X2CV09</accession>
<reference evidence="1 4" key="2">
    <citation type="submission" date="2020-10" db="EMBL/GenBank/DDBJ databases">
        <title>Genome sequences of Pseudomonas isolates.</title>
        <authorList>
            <person name="Wessels L."/>
            <person name="Reich F."/>
            <person name="Hammerl J."/>
        </authorList>
    </citation>
    <scope>NUCLEOTIDE SEQUENCE [LARGE SCALE GENOMIC DNA]</scope>
    <source>
        <strain evidence="1 4">20-MO00624-0</strain>
    </source>
</reference>
<evidence type="ECO:0000313" key="3">
    <source>
        <dbReference type="Proteomes" id="UP000250443"/>
    </source>
</evidence>
<keyword evidence="4" id="KW-1185">Reference proteome</keyword>